<dbReference type="InterPro" id="IPR013087">
    <property type="entry name" value="Znf_C2H2_type"/>
</dbReference>
<keyword evidence="1" id="KW-0863">Zinc-finger</keyword>
<dbReference type="PROSITE" id="PS00028">
    <property type="entry name" value="ZINC_FINGER_C2H2_1"/>
    <property type="match status" value="1"/>
</dbReference>
<dbReference type="PANTHER" id="PTHR33936:SF24">
    <property type="entry name" value="C2H2-TYPE DOMAIN-CONTAINING PROTEIN"/>
    <property type="match status" value="1"/>
</dbReference>
<evidence type="ECO:0000256" key="2">
    <source>
        <dbReference type="SAM" id="MobiDB-lite"/>
    </source>
</evidence>
<keyword evidence="1" id="KW-0479">Metal-binding</keyword>
<evidence type="ECO:0000313" key="4">
    <source>
        <dbReference type="EMBL" id="JAT97043.1"/>
    </source>
</evidence>
<proteinExistence type="evidence at transcript level"/>
<accession>A0A1E1XCS3</accession>
<dbReference type="PROSITE" id="PS50157">
    <property type="entry name" value="ZINC_FINGER_C2H2_2"/>
    <property type="match status" value="1"/>
</dbReference>
<evidence type="ECO:0000256" key="1">
    <source>
        <dbReference type="PROSITE-ProRule" id="PRU00042"/>
    </source>
</evidence>
<keyword evidence="1" id="KW-0862">Zinc</keyword>
<dbReference type="EMBL" id="GFAC01002145">
    <property type="protein sequence ID" value="JAT97043.1"/>
    <property type="molecule type" value="mRNA"/>
</dbReference>
<sequence length="869" mass="97729">MAFMGKFSKCPLCHKEFSTSGSLSKHKKRVHKVTPDPTKVSRTGRQVNCGEQDCTYVATRRDDMRDHLVVEHGLSLVEVQEEFESMADFREWMDLVSRANRTQFAARASDTQARATVHRYVCHRSGLSNLKTTARQRRVKSQGSCKMGGWCTAYLNARECLLTGAVRVNGCLTHYGHDMDVAHLRISAADRRAILAEIRRGVPFDRILENIRSDFPHDSREITRTHLITMGDIRNIAVAEGLLSWKLDVDDDRSVRKLAARFAGQSYSPILLYKSRGAPSDADGATVGTSAFRGLAEDDMALVIQTRYQRDLVSREPVLVCVEPVTGHSSEYTLLALLATTAAGLVVPIGWCVCGAANPAVVAAFFNVIHQNMGDLRPRFFMSEDTDFYYMAWVEAFGDEQRPHKVLSSWHLHRAWTEAVNTWVRGREKQAAVSRSLDLLMSQESPESFQKMLRRVVAMLKMDSDTASFGDVFESTYAGRPEQWGSCFFRDLEINIEDFHTLFRRIASRLKVKRLDKIAHNLLLASESKQYENYLKVLRQTPPEAANSKKSKVAPSLSETVNIVDGVPVEVVTLDSMHIGETVSVDTVSYEAITTEGLPVEVMPVEEVEIHVVSPEETPLETIHIEEVCVETLPELILPSDSPSTPDLEEQPPRLKRSQRRTTLRMAKNIFRAHEDALNILPEQVVRMSSSQWKVNEADNSYDVFEVLSCHKAQCEPRCMQCDACSHRYRCSCNCAYMCRHIHACLIHADSAVDEPPMGLVEEVVNTMTPEALAECTSFSFSSIEPVEEVGVRADKKKLEVLCALHKLNETCVRAAELLATREHLPLSHQADYILSTLRATNTVLDSFCRKGMTQVPRKLTDHDYESTA</sequence>
<name>A0A1E1XCS3_9ACAR</name>
<evidence type="ECO:0000259" key="3">
    <source>
        <dbReference type="PROSITE" id="PS50157"/>
    </source>
</evidence>
<protein>
    <submittedName>
        <fullName evidence="4">Putative mudr-3 hm</fullName>
    </submittedName>
</protein>
<feature type="region of interest" description="Disordered" evidence="2">
    <location>
        <begin position="637"/>
        <end position="659"/>
    </location>
</feature>
<dbReference type="InterPro" id="IPR052797">
    <property type="entry name" value="RegFact_GeneExpr_CellDeath"/>
</dbReference>
<dbReference type="GO" id="GO:0008270">
    <property type="term" value="F:zinc ion binding"/>
    <property type="evidence" value="ECO:0007669"/>
    <property type="project" value="UniProtKB-KW"/>
</dbReference>
<dbReference type="PANTHER" id="PTHR33936">
    <property type="entry name" value="PROTEIN CBG17840"/>
    <property type="match status" value="1"/>
</dbReference>
<dbReference type="AlphaFoldDB" id="A0A1E1XCS3"/>
<organism evidence="4">
    <name type="scientific">Amblyomma aureolatum</name>
    <dbReference type="NCBI Taxonomy" id="187763"/>
    <lineage>
        <taxon>Eukaryota</taxon>
        <taxon>Metazoa</taxon>
        <taxon>Ecdysozoa</taxon>
        <taxon>Arthropoda</taxon>
        <taxon>Chelicerata</taxon>
        <taxon>Arachnida</taxon>
        <taxon>Acari</taxon>
        <taxon>Parasitiformes</taxon>
        <taxon>Ixodida</taxon>
        <taxon>Ixodoidea</taxon>
        <taxon>Ixodidae</taxon>
        <taxon>Amblyomminae</taxon>
        <taxon>Amblyomma</taxon>
    </lineage>
</organism>
<dbReference type="SMART" id="SM00355">
    <property type="entry name" value="ZnF_C2H2"/>
    <property type="match status" value="2"/>
</dbReference>
<dbReference type="Gene3D" id="3.30.160.60">
    <property type="entry name" value="Classic Zinc Finger"/>
    <property type="match status" value="1"/>
</dbReference>
<feature type="domain" description="C2H2-type" evidence="3">
    <location>
        <begin position="8"/>
        <end position="31"/>
    </location>
</feature>
<reference evidence="4" key="1">
    <citation type="journal article" date="2017" name="Front. Cell. Infect. Microbiol.">
        <title>The Distinct Transcriptional Response of the Midgut of Amblyomma sculptum and Amblyomma aureolatum Ticks to Rickettsia rickettsii Correlates to Their Differences in Susceptibility to Infection.</title>
        <authorList>
            <person name="Martins L.A."/>
            <person name="Galletti M.F.B.M."/>
            <person name="Ribeiro J.M."/>
            <person name="Fujita A."/>
            <person name="Costa F.B."/>
            <person name="Labruna M.B."/>
            <person name="Daffre S."/>
            <person name="Fogaca A.C."/>
        </authorList>
    </citation>
    <scope>NUCLEOTIDE SEQUENCE</scope>
</reference>